<organism evidence="1">
    <name type="scientific">viral metagenome</name>
    <dbReference type="NCBI Taxonomy" id="1070528"/>
    <lineage>
        <taxon>unclassified sequences</taxon>
        <taxon>metagenomes</taxon>
        <taxon>organismal metagenomes</taxon>
    </lineage>
</organism>
<protein>
    <submittedName>
        <fullName evidence="1">Uncharacterized protein</fullName>
    </submittedName>
</protein>
<name>A0A6C0HN04_9ZZZZ</name>
<evidence type="ECO:0000313" key="1">
    <source>
        <dbReference type="EMBL" id="QHT81757.1"/>
    </source>
</evidence>
<dbReference type="EMBL" id="MN739990">
    <property type="protein sequence ID" value="QHT81757.1"/>
    <property type="molecule type" value="Genomic_DNA"/>
</dbReference>
<sequence length="166" mass="18945">MPLNNQINNQINNQLLKPAWLHTNPKIVNGCSTHRKPTLHYKQVNLHYADFVSPCYDEAKEYCIWRCGQNNYNGHKHDFTTPSSKFTIKSLKKYSKYIDTSYSAMANADANANAYADTTGDINTFNDIGMLSDPIHCITPAHNYMHTVQTYSHNSSDIESECDYTI</sequence>
<dbReference type="AlphaFoldDB" id="A0A6C0HN04"/>
<proteinExistence type="predicted"/>
<accession>A0A6C0HN04</accession>
<reference evidence="1" key="1">
    <citation type="journal article" date="2020" name="Nature">
        <title>Giant virus diversity and host interactions through global metagenomics.</title>
        <authorList>
            <person name="Schulz F."/>
            <person name="Roux S."/>
            <person name="Paez-Espino D."/>
            <person name="Jungbluth S."/>
            <person name="Walsh D.A."/>
            <person name="Denef V.J."/>
            <person name="McMahon K.D."/>
            <person name="Konstantinidis K.T."/>
            <person name="Eloe-Fadrosh E.A."/>
            <person name="Kyrpides N.C."/>
            <person name="Woyke T."/>
        </authorList>
    </citation>
    <scope>NUCLEOTIDE SEQUENCE</scope>
    <source>
        <strain evidence="1">GVMAG-M-3300023184-13</strain>
    </source>
</reference>